<dbReference type="PANTHER" id="PTHR30618">
    <property type="entry name" value="NCS1 FAMILY PURINE/PYRIMIDINE TRANSPORTER"/>
    <property type="match status" value="1"/>
</dbReference>
<keyword evidence="3 7" id="KW-0812">Transmembrane</keyword>
<dbReference type="Proteomes" id="UP000235786">
    <property type="component" value="Unassembled WGS sequence"/>
</dbReference>
<evidence type="ECO:0000256" key="5">
    <source>
        <dbReference type="ARBA" id="ARBA00023136"/>
    </source>
</evidence>
<dbReference type="EMBL" id="KZ613961">
    <property type="protein sequence ID" value="PMD31724.1"/>
    <property type="molecule type" value="Genomic_DNA"/>
</dbReference>
<evidence type="ECO:0000256" key="7">
    <source>
        <dbReference type="SAM" id="Phobius"/>
    </source>
</evidence>
<feature type="transmembrane region" description="Helical" evidence="7">
    <location>
        <begin position="482"/>
        <end position="501"/>
    </location>
</feature>
<evidence type="ECO:0000256" key="3">
    <source>
        <dbReference type="ARBA" id="ARBA00022692"/>
    </source>
</evidence>
<keyword evidence="9" id="KW-1185">Reference proteome</keyword>
<evidence type="ECO:0000256" key="1">
    <source>
        <dbReference type="ARBA" id="ARBA00004141"/>
    </source>
</evidence>
<dbReference type="InterPro" id="IPR001248">
    <property type="entry name" value="Pur-cyt_permease"/>
</dbReference>
<dbReference type="GO" id="GO:0005886">
    <property type="term" value="C:plasma membrane"/>
    <property type="evidence" value="ECO:0007669"/>
    <property type="project" value="TreeGrafter"/>
</dbReference>
<evidence type="ECO:0000256" key="4">
    <source>
        <dbReference type="ARBA" id="ARBA00022989"/>
    </source>
</evidence>
<proteinExistence type="inferred from homology"/>
<sequence length="592" mass="64095">MADENKLQLSDVDEKGGAGSPATSAFEPAVATGHVSGLKRRFPGFNLEVRQEESSFAATKSASNADFDPIPPSRRTWNMGAYVAYWMADAWAVSNWEVASSMIDVGLSWKMAIGACVLGNTIMGLVITINGRVGATLHTPFPVLARMPFGYYFSYFVVVSRCVLAIVWLGVQTTTGGQCMTVLLTAIWPSFANIPNHIPASEGISTAGMVGFLLYFLLQLPFLCIPYTKVQHFFAFKSVIAPIIFLAIFGDTLRRAGGTISNSTVITQGTTVHGSALAWAFFGNLNGVLGNYATLGLNIADFSRYANKPSAQNVQAIVIPVIFTIVGLLGIFTAAAAQTAYGQIIWNPIVIINLWMETGTHGGRAAAAFGAIGLIIVTLGINISANSISAANDLMSFCPKYINIRRGQLLAAVIGSWGFVPWKILESASRFLAFLGGYTIFLGPMTSILMTDYYIVRKGNVSVPDMYNFHGMYRYSPRYASNWRAVVAFFIGCIPPLPGFVNNIVVAGNPKSVTGVSLGGQHLFAIGYIYSFIAAGLFYWAFNRFFPHTESIMDHPETGEDVIAANDAKNVEARRASRAERRPSLAVQIFEV</sequence>
<dbReference type="PANTHER" id="PTHR30618:SF0">
    <property type="entry name" value="PURINE-URACIL PERMEASE NCS1"/>
    <property type="match status" value="1"/>
</dbReference>
<feature type="region of interest" description="Disordered" evidence="6">
    <location>
        <begin position="1"/>
        <end position="25"/>
    </location>
</feature>
<feature type="transmembrane region" description="Helical" evidence="7">
    <location>
        <begin position="366"/>
        <end position="388"/>
    </location>
</feature>
<evidence type="ECO:0008006" key="10">
    <source>
        <dbReference type="Google" id="ProtNLM"/>
    </source>
</evidence>
<feature type="transmembrane region" description="Helical" evidence="7">
    <location>
        <begin position="431"/>
        <end position="456"/>
    </location>
</feature>
<dbReference type="AlphaFoldDB" id="A0A2J6QZM0"/>
<feature type="transmembrane region" description="Helical" evidence="7">
    <location>
        <begin position="521"/>
        <end position="542"/>
    </location>
</feature>
<feature type="transmembrane region" description="Helical" evidence="7">
    <location>
        <begin position="317"/>
        <end position="346"/>
    </location>
</feature>
<reference evidence="8 9" key="1">
    <citation type="submission" date="2016-04" db="EMBL/GenBank/DDBJ databases">
        <title>A degradative enzymes factory behind the ericoid mycorrhizal symbiosis.</title>
        <authorList>
            <consortium name="DOE Joint Genome Institute"/>
            <person name="Martino E."/>
            <person name="Morin E."/>
            <person name="Grelet G."/>
            <person name="Kuo A."/>
            <person name="Kohler A."/>
            <person name="Daghino S."/>
            <person name="Barry K."/>
            <person name="Choi C."/>
            <person name="Cichocki N."/>
            <person name="Clum A."/>
            <person name="Copeland A."/>
            <person name="Hainaut M."/>
            <person name="Haridas S."/>
            <person name="Labutti K."/>
            <person name="Lindquist E."/>
            <person name="Lipzen A."/>
            <person name="Khouja H.-R."/>
            <person name="Murat C."/>
            <person name="Ohm R."/>
            <person name="Olson A."/>
            <person name="Spatafora J."/>
            <person name="Veneault-Fourrey C."/>
            <person name="Henrissat B."/>
            <person name="Grigoriev I."/>
            <person name="Martin F."/>
            <person name="Perotto S."/>
        </authorList>
    </citation>
    <scope>NUCLEOTIDE SEQUENCE [LARGE SCALE GENOMIC DNA]</scope>
    <source>
        <strain evidence="8 9">F</strain>
    </source>
</reference>
<feature type="compositionally biased region" description="Basic and acidic residues" evidence="6">
    <location>
        <begin position="1"/>
        <end position="16"/>
    </location>
</feature>
<keyword evidence="5 7" id="KW-0472">Membrane</keyword>
<organism evidence="8 9">
    <name type="scientific">Hyaloscypha variabilis (strain UAMH 11265 / GT02V1 / F)</name>
    <name type="common">Meliniomyces variabilis</name>
    <dbReference type="NCBI Taxonomy" id="1149755"/>
    <lineage>
        <taxon>Eukaryota</taxon>
        <taxon>Fungi</taxon>
        <taxon>Dikarya</taxon>
        <taxon>Ascomycota</taxon>
        <taxon>Pezizomycotina</taxon>
        <taxon>Leotiomycetes</taxon>
        <taxon>Helotiales</taxon>
        <taxon>Hyaloscyphaceae</taxon>
        <taxon>Hyaloscypha</taxon>
        <taxon>Hyaloscypha variabilis</taxon>
    </lineage>
</organism>
<feature type="transmembrane region" description="Helical" evidence="7">
    <location>
        <begin position="234"/>
        <end position="253"/>
    </location>
</feature>
<dbReference type="Pfam" id="PF02133">
    <property type="entry name" value="Transp_cyt_pur"/>
    <property type="match status" value="1"/>
</dbReference>
<evidence type="ECO:0000313" key="8">
    <source>
        <dbReference type="EMBL" id="PMD31724.1"/>
    </source>
</evidence>
<feature type="transmembrane region" description="Helical" evidence="7">
    <location>
        <begin position="207"/>
        <end position="228"/>
    </location>
</feature>
<name>A0A2J6QZM0_HYAVF</name>
<dbReference type="CDD" id="cd11482">
    <property type="entry name" value="SLC-NCS1sbd_NRT1-like"/>
    <property type="match status" value="1"/>
</dbReference>
<feature type="transmembrane region" description="Helical" evidence="7">
    <location>
        <begin position="111"/>
        <end position="129"/>
    </location>
</feature>
<feature type="transmembrane region" description="Helical" evidence="7">
    <location>
        <begin position="409"/>
        <end position="425"/>
    </location>
</feature>
<dbReference type="OrthoDB" id="2018619at2759"/>
<protein>
    <recommendedName>
        <fullName evidence="10">Uracil permease</fullName>
    </recommendedName>
</protein>
<comment type="similarity">
    <text evidence="2">Belongs to the purine-cytosine permease (2.A.39) family.</text>
</comment>
<comment type="subcellular location">
    <subcellularLocation>
        <location evidence="1">Membrane</location>
        <topology evidence="1">Multi-pass membrane protein</topology>
    </subcellularLocation>
</comment>
<gene>
    <name evidence="8" type="ORF">L207DRAFT_519075</name>
</gene>
<dbReference type="FunFam" id="1.10.4160.10:FF:000001">
    <property type="entry name" value="Uracil permease, putative"/>
    <property type="match status" value="1"/>
</dbReference>
<keyword evidence="4 7" id="KW-1133">Transmembrane helix</keyword>
<evidence type="ECO:0000313" key="9">
    <source>
        <dbReference type="Proteomes" id="UP000235786"/>
    </source>
</evidence>
<dbReference type="GO" id="GO:0015205">
    <property type="term" value="F:nucleobase transmembrane transporter activity"/>
    <property type="evidence" value="ECO:0007669"/>
    <property type="project" value="TreeGrafter"/>
</dbReference>
<evidence type="ECO:0000256" key="6">
    <source>
        <dbReference type="SAM" id="MobiDB-lite"/>
    </source>
</evidence>
<dbReference type="Gene3D" id="1.10.4160.10">
    <property type="entry name" value="Hydantoin permease"/>
    <property type="match status" value="1"/>
</dbReference>
<accession>A0A2J6QZM0</accession>
<evidence type="ECO:0000256" key="2">
    <source>
        <dbReference type="ARBA" id="ARBA00008974"/>
    </source>
</evidence>
<dbReference type="InterPro" id="IPR045225">
    <property type="entry name" value="Uracil/uridine/allantoin_perm"/>
</dbReference>